<evidence type="ECO:0000313" key="4">
    <source>
        <dbReference type="EMBL" id="AOH85853.1"/>
    </source>
</evidence>
<dbReference type="EMBL" id="CP014168">
    <property type="protein sequence ID" value="AOH85853.1"/>
    <property type="molecule type" value="Genomic_DNA"/>
</dbReference>
<dbReference type="KEGG" id="span:AWL63_19740"/>
<dbReference type="GO" id="GO:0016491">
    <property type="term" value="F:oxidoreductase activity"/>
    <property type="evidence" value="ECO:0007669"/>
    <property type="project" value="UniProtKB-KW"/>
</dbReference>
<protein>
    <submittedName>
        <fullName evidence="4">3-oxoacyl-ACP reductase</fullName>
    </submittedName>
</protein>
<dbReference type="SUPFAM" id="SSF51735">
    <property type="entry name" value="NAD(P)-binding Rossmann-fold domains"/>
    <property type="match status" value="1"/>
</dbReference>
<dbReference type="PRINTS" id="PR00080">
    <property type="entry name" value="SDRFAMILY"/>
</dbReference>
<dbReference type="InterPro" id="IPR052178">
    <property type="entry name" value="Sec_Metab_Biosynth_SDR"/>
</dbReference>
<organism evidence="4 5">
    <name type="scientific">Sphingomonas panacis</name>
    <dbReference type="NCBI Taxonomy" id="1560345"/>
    <lineage>
        <taxon>Bacteria</taxon>
        <taxon>Pseudomonadati</taxon>
        <taxon>Pseudomonadota</taxon>
        <taxon>Alphaproteobacteria</taxon>
        <taxon>Sphingomonadales</taxon>
        <taxon>Sphingomonadaceae</taxon>
        <taxon>Sphingomonas</taxon>
    </lineage>
</organism>
<dbReference type="STRING" id="1560345.AWL63_19740"/>
<gene>
    <name evidence="4" type="ORF">AWL63_19740</name>
</gene>
<evidence type="ECO:0000256" key="2">
    <source>
        <dbReference type="ARBA" id="ARBA00022857"/>
    </source>
</evidence>
<dbReference type="InterPro" id="IPR002347">
    <property type="entry name" value="SDR_fam"/>
</dbReference>
<dbReference type="PANTHER" id="PTHR43618:SF17">
    <property type="entry name" value="RHAMNOLIPIDS BIOSYNTHESIS 3-OXOACYL-[ACYL-CARRIER-PROTEIN] REDUCTASE"/>
    <property type="match status" value="1"/>
</dbReference>
<dbReference type="InterPro" id="IPR036291">
    <property type="entry name" value="NAD(P)-bd_dom_sf"/>
</dbReference>
<dbReference type="AlphaFoldDB" id="A0A1B3ZEN5"/>
<reference evidence="4 5" key="1">
    <citation type="submission" date="2016-01" db="EMBL/GenBank/DDBJ databases">
        <title>Complete genome and mega plasmid sequence of Sphingomonas panacis DCY99 elicits systemic resistance in rice to Xanthomonas oryzae.</title>
        <authorList>
            <person name="Kim Y.J."/>
            <person name="Yang D.C."/>
            <person name="Sing P."/>
        </authorList>
    </citation>
    <scope>NUCLEOTIDE SEQUENCE [LARGE SCALE GENOMIC DNA]</scope>
    <source>
        <strain evidence="4 5">DCY99</strain>
    </source>
</reference>
<comment type="similarity">
    <text evidence="1">Belongs to the short-chain dehydrogenases/reductases (SDR) family.</text>
</comment>
<name>A0A1B3ZEN5_9SPHN</name>
<dbReference type="Gene3D" id="3.40.50.720">
    <property type="entry name" value="NAD(P)-binding Rossmann-like Domain"/>
    <property type="match status" value="1"/>
</dbReference>
<keyword evidence="3" id="KW-0560">Oxidoreductase</keyword>
<keyword evidence="5" id="KW-1185">Reference proteome</keyword>
<dbReference type="PANTHER" id="PTHR43618">
    <property type="entry name" value="7-ALPHA-HYDROXYSTEROID DEHYDROGENASE"/>
    <property type="match status" value="1"/>
</dbReference>
<accession>A0A1B3ZEN5</accession>
<dbReference type="FunFam" id="3.40.50.720:FF:000084">
    <property type="entry name" value="Short-chain dehydrogenase reductase"/>
    <property type="match status" value="1"/>
</dbReference>
<proteinExistence type="inferred from homology"/>
<dbReference type="Proteomes" id="UP000094256">
    <property type="component" value="Chromosome"/>
</dbReference>
<evidence type="ECO:0000256" key="3">
    <source>
        <dbReference type="ARBA" id="ARBA00023002"/>
    </source>
</evidence>
<evidence type="ECO:0000256" key="1">
    <source>
        <dbReference type="ARBA" id="ARBA00006484"/>
    </source>
</evidence>
<dbReference type="PRINTS" id="PR00081">
    <property type="entry name" value="GDHRDH"/>
</dbReference>
<dbReference type="RefSeq" id="WP_069206381.1">
    <property type="nucleotide sequence ID" value="NZ_CP014168.1"/>
</dbReference>
<evidence type="ECO:0000313" key="5">
    <source>
        <dbReference type="Proteomes" id="UP000094256"/>
    </source>
</evidence>
<sequence>MKLFDIAGKDVLITGGAQGLGRMIAEAFLRGGASVTITSRTAEVSEEAARSLRALGDCTGLVADLSTPGGAVALADQVKARGRTVHALVNNAGKSAGGRIEQLADATWPDLMAINVQSPFTLVRELLPILRAAATPDDPARIVNIGSFVGHAVPLRPTFSYGASKAAIHHLTRMLAAELAGSHICVNAVAPGYFPTRMTAAIDKAHMAEIPNRVPLGRLGRPEDVAGACIYLCSPAGAYLTGTILPVDGGLSGCR</sequence>
<dbReference type="Pfam" id="PF13561">
    <property type="entry name" value="adh_short_C2"/>
    <property type="match status" value="1"/>
</dbReference>
<keyword evidence="2" id="KW-0521">NADP</keyword>